<proteinExistence type="inferred from homology"/>
<comment type="subcellular location">
    <subcellularLocation>
        <location evidence="2 10">Cytoplasm</location>
    </subcellularLocation>
</comment>
<evidence type="ECO:0000256" key="1">
    <source>
        <dbReference type="ARBA" id="ARBA00001107"/>
    </source>
</evidence>
<feature type="domain" description="Galactose-1-phosphate uridyl transferase C-terminal" evidence="12">
    <location>
        <begin position="250"/>
        <end position="442"/>
    </location>
</feature>
<dbReference type="NCBIfam" id="NF003629">
    <property type="entry name" value="PRK05270.1-2"/>
    <property type="match status" value="1"/>
</dbReference>
<evidence type="ECO:0000256" key="9">
    <source>
        <dbReference type="ARBA" id="ARBA00023277"/>
    </source>
</evidence>
<name>A0A6A8LGU0_BACVE</name>
<keyword evidence="6 10" id="KW-0808">Transferase</keyword>
<evidence type="ECO:0000256" key="5">
    <source>
        <dbReference type="ARBA" id="ARBA00022490"/>
    </source>
</evidence>
<accession>A0A6A8LGU0</accession>
<comment type="pathway">
    <text evidence="3 10">Carbohydrate metabolism; galactose metabolism.</text>
</comment>
<evidence type="ECO:0000313" key="13">
    <source>
        <dbReference type="EMBL" id="MSE02182.1"/>
    </source>
</evidence>
<evidence type="ECO:0000259" key="12">
    <source>
        <dbReference type="Pfam" id="PF02744"/>
    </source>
</evidence>
<keyword evidence="9 10" id="KW-0119">Carbohydrate metabolism</keyword>
<gene>
    <name evidence="10 13" type="primary">galT</name>
    <name evidence="13" type="ORF">GKC39_08905</name>
</gene>
<dbReference type="Pfam" id="PF01087">
    <property type="entry name" value="GalP_UDP_transf"/>
    <property type="match status" value="1"/>
</dbReference>
<dbReference type="HAMAP" id="MF_00571">
    <property type="entry name" value="GalP_UDP_trans"/>
    <property type="match status" value="1"/>
</dbReference>
<reference evidence="13" key="1">
    <citation type="submission" date="2019-11" db="EMBL/GenBank/DDBJ databases">
        <title>Draft Genome Sequence of Plant Growth-Promoting Rhizosphere-Associated Bacteria.</title>
        <authorList>
            <person name="Vasilyev I.Y."/>
            <person name="Radchenko V."/>
            <person name="Ilnitskaya E.V."/>
        </authorList>
    </citation>
    <scope>NUCLEOTIDE SEQUENCE</scope>
    <source>
        <strain evidence="13">VRA_517_n</strain>
    </source>
</reference>
<dbReference type="EC" id="2.7.7.12" evidence="10"/>
<dbReference type="GO" id="GO:0008108">
    <property type="term" value="F:UDP-glucose:hexose-1-phosphate uridylyltransferase activity"/>
    <property type="evidence" value="ECO:0007669"/>
    <property type="project" value="UniProtKB-UniRule"/>
</dbReference>
<evidence type="ECO:0000256" key="6">
    <source>
        <dbReference type="ARBA" id="ARBA00022679"/>
    </source>
</evidence>
<evidence type="ECO:0000256" key="4">
    <source>
        <dbReference type="ARBA" id="ARBA00008706"/>
    </source>
</evidence>
<dbReference type="InterPro" id="IPR005850">
    <property type="entry name" value="GalP_Utransf_C"/>
</dbReference>
<feature type="domain" description="Galactose-1-phosphate uridyl transferase N-terminal" evidence="11">
    <location>
        <begin position="24"/>
        <end position="234"/>
    </location>
</feature>
<dbReference type="PROSITE" id="PS01163">
    <property type="entry name" value="GAL_P_UDP_TRANSF_II"/>
    <property type="match status" value="1"/>
</dbReference>
<evidence type="ECO:0000256" key="7">
    <source>
        <dbReference type="ARBA" id="ARBA00022695"/>
    </source>
</evidence>
<dbReference type="EMBL" id="WKKV01000003">
    <property type="protein sequence ID" value="MSE02182.1"/>
    <property type="molecule type" value="Genomic_DNA"/>
</dbReference>
<dbReference type="UniPathway" id="UPA00214"/>
<comment type="catalytic activity">
    <reaction evidence="1 10">
        <text>alpha-D-galactose 1-phosphate + UDP-alpha-D-glucose = alpha-D-glucose 1-phosphate + UDP-alpha-D-galactose</text>
        <dbReference type="Rhea" id="RHEA:13989"/>
        <dbReference type="ChEBI" id="CHEBI:58336"/>
        <dbReference type="ChEBI" id="CHEBI:58601"/>
        <dbReference type="ChEBI" id="CHEBI:58885"/>
        <dbReference type="ChEBI" id="CHEBI:66914"/>
        <dbReference type="EC" id="2.7.7.12"/>
    </reaction>
</comment>
<dbReference type="NCBIfam" id="TIGR01239">
    <property type="entry name" value="galT_2"/>
    <property type="match status" value="1"/>
</dbReference>
<comment type="caution">
    <text evidence="13">The sequence shown here is derived from an EMBL/GenBank/DDBJ whole genome shotgun (WGS) entry which is preliminary data.</text>
</comment>
<evidence type="ECO:0000256" key="8">
    <source>
        <dbReference type="ARBA" id="ARBA00023144"/>
    </source>
</evidence>
<dbReference type="AlphaFoldDB" id="A0A6A8LGU0"/>
<keyword evidence="7 10" id="KW-0548">Nucleotidyltransferase</keyword>
<keyword evidence="8 10" id="KW-0299">Galactose metabolism</keyword>
<sequence length="499" mass="56738">MEAAVIDVFESVAGFLKESTVLGDINETDVIYTRNRLLDLLGLTDYAEPKRIKKQNRLHYLDEMVKDAVKRSIINDTPAERDMLGSRIMDVITPAPSLINAAFRELLSDCPKKATDYFYRLSQNNDYIKTRAIRKNIVYRSTTPFGELDITINLSKPEKDPKDIAAVKNSPENRYPKCLLCMENEGYAGTPHHPARSNHRIIRLDLAGEQWGFQYSPYAYYSEHAIFLSSVHKPMNISRDSFRRLLAITEIFPHYFAGSNADLPIVGGSILSHDHYQGGAHEFPMAKAGSLYPFHMRHFPDVQAEAVKWPVSVIRLRAKDPDLLTDAAAYVFEKWREYSDESVSIISKTNEPHNTVTPIARRRGTDFEIDLALRNNRTSEDHPDGIFHPHQDVHHIKKENIGLIEVMGLAVLPPRLKDELAEVKKYLLNEHHDIKDIHLPWAENIKADKDVTPENAAAVLQRETANVFLRALTDAGVFKMTPEGIQAFQRFTTLLENGS</sequence>
<dbReference type="PIRSF" id="PIRSF006005">
    <property type="entry name" value="GalT_BS"/>
    <property type="match status" value="1"/>
</dbReference>
<dbReference type="PANTHER" id="PTHR39191">
    <property type="entry name" value="GALACTOSE-1-PHOSPHATE URIDYLYLTRANSFERASE"/>
    <property type="match status" value="1"/>
</dbReference>
<dbReference type="GO" id="GO:0006012">
    <property type="term" value="P:galactose metabolic process"/>
    <property type="evidence" value="ECO:0007669"/>
    <property type="project" value="UniProtKB-UniRule"/>
</dbReference>
<evidence type="ECO:0000256" key="10">
    <source>
        <dbReference type="HAMAP-Rule" id="MF_00571"/>
    </source>
</evidence>
<dbReference type="GO" id="GO:0005737">
    <property type="term" value="C:cytoplasm"/>
    <property type="evidence" value="ECO:0007669"/>
    <property type="project" value="UniProtKB-SubCell"/>
</dbReference>
<protein>
    <recommendedName>
        <fullName evidence="10">Galactose-1-phosphate uridylyltransferase</fullName>
        <shortName evidence="10">Gal-1-P uridylyltransferase</shortName>
        <ecNumber evidence="10">2.7.7.12</ecNumber>
    </recommendedName>
    <alternativeName>
        <fullName evidence="10">UDP-glucose--hexose-1-phosphate uridylyltransferase</fullName>
    </alternativeName>
</protein>
<dbReference type="NCBIfam" id="NF003633">
    <property type="entry name" value="PRK05270.2-2"/>
    <property type="match status" value="1"/>
</dbReference>
<dbReference type="PANTHER" id="PTHR39191:SF1">
    <property type="entry name" value="DUF4922 DOMAIN-CONTAINING PROTEIN"/>
    <property type="match status" value="1"/>
</dbReference>
<comment type="similarity">
    <text evidence="4 10">Belongs to the galactose-1-phosphate uridylyltransferase type 2 family.</text>
</comment>
<dbReference type="RefSeq" id="WP_025851882.1">
    <property type="nucleotide sequence ID" value="NZ_BPWC01000002.1"/>
</dbReference>
<dbReference type="InterPro" id="IPR000766">
    <property type="entry name" value="GalP_uridyl_Trfase_II"/>
</dbReference>
<organism evidence="13">
    <name type="scientific">Bacillus velezensis</name>
    <dbReference type="NCBI Taxonomy" id="492670"/>
    <lineage>
        <taxon>Bacteria</taxon>
        <taxon>Bacillati</taxon>
        <taxon>Bacillota</taxon>
        <taxon>Bacilli</taxon>
        <taxon>Bacillales</taxon>
        <taxon>Bacillaceae</taxon>
        <taxon>Bacillus</taxon>
        <taxon>Bacillus amyloliquefaciens group</taxon>
    </lineage>
</organism>
<keyword evidence="5 10" id="KW-0963">Cytoplasm</keyword>
<dbReference type="InterPro" id="IPR023425">
    <property type="entry name" value="GalP_uridyl_Trfase_II_CS"/>
</dbReference>
<dbReference type="Pfam" id="PF02744">
    <property type="entry name" value="GalP_UDP_tr_C"/>
    <property type="match status" value="1"/>
</dbReference>
<evidence type="ECO:0000256" key="3">
    <source>
        <dbReference type="ARBA" id="ARBA00004947"/>
    </source>
</evidence>
<dbReference type="InterPro" id="IPR005849">
    <property type="entry name" value="GalP_Utransf_N"/>
</dbReference>
<evidence type="ECO:0000259" key="11">
    <source>
        <dbReference type="Pfam" id="PF01087"/>
    </source>
</evidence>
<evidence type="ECO:0000256" key="2">
    <source>
        <dbReference type="ARBA" id="ARBA00004496"/>
    </source>
</evidence>